<keyword evidence="1" id="KW-0732">Signal</keyword>
<dbReference type="EMBL" id="JACHLE010000001">
    <property type="protein sequence ID" value="MBB4805513.1"/>
    <property type="molecule type" value="Genomic_DNA"/>
</dbReference>
<dbReference type="RefSeq" id="WP_184184758.1">
    <property type="nucleotide sequence ID" value="NZ_JACHLE010000001.1"/>
</dbReference>
<gene>
    <name evidence="2" type="ORF">HNP38_000785</name>
</gene>
<sequence>MKKDILLLLVFLVSFTANSQIGINTTNPQAILHIDGAKDNPATGAPSAIQQSNDLAVTSAGRVGIGTIIPTAQLQTTGNMILGTTELSDGTPGFGMIVRSNATGELRTASSNNGNIFMFNSITYQLNNVSGDYVNDFNTNINSTQYTLIIVGNSFTPSDGIGLQNSNSGTFSPENVFAFRAGNTWHLSLDYRGANITNSINGSWTIQCIVISNTFVNSLGTITSNAGGSANGSAASPAGL</sequence>
<name>A0A840KD93_9FLAO</name>
<proteinExistence type="predicted"/>
<reference evidence="2 3" key="1">
    <citation type="submission" date="2020-08" db="EMBL/GenBank/DDBJ databases">
        <title>Functional genomics of gut bacteria from endangered species of beetles.</title>
        <authorList>
            <person name="Carlos-Shanley C."/>
        </authorList>
    </citation>
    <scope>NUCLEOTIDE SEQUENCE [LARGE SCALE GENOMIC DNA]</scope>
    <source>
        <strain evidence="2 3">S00151</strain>
    </source>
</reference>
<accession>A0A840KD93</accession>
<comment type="caution">
    <text evidence="2">The sequence shown here is derived from an EMBL/GenBank/DDBJ whole genome shotgun (WGS) entry which is preliminary data.</text>
</comment>
<evidence type="ECO:0000313" key="2">
    <source>
        <dbReference type="EMBL" id="MBB4805513.1"/>
    </source>
</evidence>
<keyword evidence="3" id="KW-1185">Reference proteome</keyword>
<evidence type="ECO:0000313" key="3">
    <source>
        <dbReference type="Proteomes" id="UP000592180"/>
    </source>
</evidence>
<protein>
    <submittedName>
        <fullName evidence="2">Uncharacterized protein</fullName>
    </submittedName>
</protein>
<dbReference type="AlphaFoldDB" id="A0A840KD93"/>
<feature type="chain" id="PRO_5032703862" evidence="1">
    <location>
        <begin position="20"/>
        <end position="240"/>
    </location>
</feature>
<evidence type="ECO:0000256" key="1">
    <source>
        <dbReference type="SAM" id="SignalP"/>
    </source>
</evidence>
<dbReference type="Proteomes" id="UP000592180">
    <property type="component" value="Unassembled WGS sequence"/>
</dbReference>
<organism evidence="2 3">
    <name type="scientific">Chryseobacterium defluvii</name>
    <dbReference type="NCBI Taxonomy" id="160396"/>
    <lineage>
        <taxon>Bacteria</taxon>
        <taxon>Pseudomonadati</taxon>
        <taxon>Bacteroidota</taxon>
        <taxon>Flavobacteriia</taxon>
        <taxon>Flavobacteriales</taxon>
        <taxon>Weeksellaceae</taxon>
        <taxon>Chryseobacterium group</taxon>
        <taxon>Chryseobacterium</taxon>
    </lineage>
</organism>
<feature type="signal peptide" evidence="1">
    <location>
        <begin position="1"/>
        <end position="19"/>
    </location>
</feature>